<keyword evidence="4" id="KW-1185">Reference proteome</keyword>
<proteinExistence type="predicted"/>
<feature type="region of interest" description="Disordered" evidence="1">
    <location>
        <begin position="1"/>
        <end position="83"/>
    </location>
</feature>
<organism evidence="3 4">
    <name type="scientific">Coemansia guatemalensis</name>
    <dbReference type="NCBI Taxonomy" id="2761395"/>
    <lineage>
        <taxon>Eukaryota</taxon>
        <taxon>Fungi</taxon>
        <taxon>Fungi incertae sedis</taxon>
        <taxon>Zoopagomycota</taxon>
        <taxon>Kickxellomycotina</taxon>
        <taxon>Kickxellomycetes</taxon>
        <taxon>Kickxellales</taxon>
        <taxon>Kickxellaceae</taxon>
        <taxon>Coemansia</taxon>
    </lineage>
</organism>
<dbReference type="AlphaFoldDB" id="A0A9W8LVS2"/>
<feature type="compositionally biased region" description="Basic residues" evidence="1">
    <location>
        <begin position="1"/>
        <end position="13"/>
    </location>
</feature>
<dbReference type="PANTHER" id="PTHR34825">
    <property type="entry name" value="CONSERVED PROTEIN, WITH A WEAK D-GALACTARATE DEHYDRATASE/ALTRONATE HYDROLASE DOMAIN"/>
    <property type="match status" value="1"/>
</dbReference>
<feature type="compositionally biased region" description="Polar residues" evidence="1">
    <location>
        <begin position="21"/>
        <end position="51"/>
    </location>
</feature>
<dbReference type="Pfam" id="PF09820">
    <property type="entry name" value="AAA-ATPase_like"/>
    <property type="match status" value="1"/>
</dbReference>
<dbReference type="Proteomes" id="UP001140094">
    <property type="component" value="Unassembled WGS sequence"/>
</dbReference>
<comment type="caution">
    <text evidence="3">The sequence shown here is derived from an EMBL/GenBank/DDBJ whole genome shotgun (WGS) entry which is preliminary data.</text>
</comment>
<accession>A0A9W8LVS2</accession>
<evidence type="ECO:0000256" key="1">
    <source>
        <dbReference type="SAM" id="MobiDB-lite"/>
    </source>
</evidence>
<reference evidence="3" key="1">
    <citation type="submission" date="2022-07" db="EMBL/GenBank/DDBJ databases">
        <title>Phylogenomic reconstructions and comparative analyses of Kickxellomycotina fungi.</title>
        <authorList>
            <person name="Reynolds N.K."/>
            <person name="Stajich J.E."/>
            <person name="Barry K."/>
            <person name="Grigoriev I.V."/>
            <person name="Crous P."/>
            <person name="Smith M.E."/>
        </authorList>
    </citation>
    <scope>NUCLEOTIDE SEQUENCE</scope>
    <source>
        <strain evidence="3">NRRL 1565</strain>
    </source>
</reference>
<dbReference type="EMBL" id="JANBUO010000017">
    <property type="protein sequence ID" value="KAJ2808933.1"/>
    <property type="molecule type" value="Genomic_DNA"/>
</dbReference>
<sequence length="870" mass="97014">MPKANRGKRTRSRRGLDSYREPTSSQPSYLSGETSGSEYCPSPSQSRNEGPSRQRRRTDLSSAPTHSRDNPELAGQAAELSVSSESINPIEETHAGAFPIGVLYTTPPHNQELEERMLSRVQRSPSKVTGNKYSIGGDFRDIKGSNAITVDKTLLCKAFHDLGSQVTALYLPRRFGKTFGLSIIQSFFSVPLIKDAPVLDSGMIDSNAARQKRLELFSDSSLLENEPDFFNEHFCKYPVIRINFQSVSGASEMDFYKSLTMCVTNAAEVWPDTLLANKNSTAALRRIDGLQRLIEDYSDSAFEKSDNLDICSRASIVLMNNLLNTLGSVCKEKVIVLIDECDLPYITAMHQEWSDNAHIAYTKLLTRIFKNNPYLYKGFMVGIHLVDLCGADSGLNNIAHVSLVAEPPLDGSFASSSEFLSEYFGYMPEEVSILANKAMQSSSGVNALGKACILNKAKEWYDGYAIGGMPGRYNPFGTSHFFNKLRAAKSVDMAAQPYWGKSARPSVIYKLAVHNYVVMGSLASRLMHEFDTGCQHPSIVVYRGILPETNVMREQEFSSTDNSSGPHARLYIQLTSSSYPNTGRSTVSMEQLVTCLLFSGYLTMDTKGGVRIPNGELRRQWEELRLASVFQSADRDEQVNARTAIVDRLRIGDIGCLCDHFKDILQHLSNDSPNYSEMQSADLFRVHVLGRLFASRLVQHAPFTDQPSLPVLTDSEGHSGSGRYDWKLFIPGTSGTTHADGIHVLIEFKRLDGRDATSRERQLMYARRGLEQIVTKGYATRLTSGSMRLDIGIAIGQRSFCARQRLWERRSNNAVSVDRPDNVDWSGYEELSDLTVAQWDKQLADADDQGWCDGLGWKTKAIDSQYRESF</sequence>
<dbReference type="InterPro" id="IPR018631">
    <property type="entry name" value="AAA-ATPase-like_dom"/>
</dbReference>
<dbReference type="OrthoDB" id="5584915at2759"/>
<feature type="domain" description="AAA-ATPase-like" evidence="2">
    <location>
        <begin position="138"/>
        <end position="385"/>
    </location>
</feature>
<dbReference type="PANTHER" id="PTHR34825:SF1">
    <property type="entry name" value="AAA-ATPASE-LIKE DOMAIN-CONTAINING PROTEIN"/>
    <property type="match status" value="1"/>
</dbReference>
<evidence type="ECO:0000313" key="4">
    <source>
        <dbReference type="Proteomes" id="UP001140094"/>
    </source>
</evidence>
<evidence type="ECO:0000313" key="3">
    <source>
        <dbReference type="EMBL" id="KAJ2808933.1"/>
    </source>
</evidence>
<name>A0A9W8LVS2_9FUNG</name>
<protein>
    <recommendedName>
        <fullName evidence="2">AAA-ATPase-like domain-containing protein</fullName>
    </recommendedName>
</protein>
<evidence type="ECO:0000259" key="2">
    <source>
        <dbReference type="Pfam" id="PF09820"/>
    </source>
</evidence>
<gene>
    <name evidence="3" type="ORF">H4R20_000527</name>
</gene>